<gene>
    <name evidence="1" type="ORF">HPB50_026705</name>
</gene>
<keyword evidence="2" id="KW-1185">Reference proteome</keyword>
<reference evidence="1" key="1">
    <citation type="submission" date="2020-05" db="EMBL/GenBank/DDBJ databases">
        <title>Large-scale comparative analyses of tick genomes elucidate their genetic diversity and vector capacities.</title>
        <authorList>
            <person name="Jia N."/>
            <person name="Wang J."/>
            <person name="Shi W."/>
            <person name="Du L."/>
            <person name="Sun Y."/>
            <person name="Zhan W."/>
            <person name="Jiang J."/>
            <person name="Wang Q."/>
            <person name="Zhang B."/>
            <person name="Ji P."/>
            <person name="Sakyi L.B."/>
            <person name="Cui X."/>
            <person name="Yuan T."/>
            <person name="Jiang B."/>
            <person name="Yang W."/>
            <person name="Lam T.T.-Y."/>
            <person name="Chang Q."/>
            <person name="Ding S."/>
            <person name="Wang X."/>
            <person name="Zhu J."/>
            <person name="Ruan X."/>
            <person name="Zhao L."/>
            <person name="Wei J."/>
            <person name="Que T."/>
            <person name="Du C."/>
            <person name="Cheng J."/>
            <person name="Dai P."/>
            <person name="Han X."/>
            <person name="Huang E."/>
            <person name="Gao Y."/>
            <person name="Liu J."/>
            <person name="Shao H."/>
            <person name="Ye R."/>
            <person name="Li L."/>
            <person name="Wei W."/>
            <person name="Wang X."/>
            <person name="Wang C."/>
            <person name="Yang T."/>
            <person name="Huo Q."/>
            <person name="Li W."/>
            <person name="Guo W."/>
            <person name="Chen H."/>
            <person name="Zhou L."/>
            <person name="Ni X."/>
            <person name="Tian J."/>
            <person name="Zhou Y."/>
            <person name="Sheng Y."/>
            <person name="Liu T."/>
            <person name="Pan Y."/>
            <person name="Xia L."/>
            <person name="Li J."/>
            <person name="Zhao F."/>
            <person name="Cao W."/>
        </authorList>
    </citation>
    <scope>NUCLEOTIDE SEQUENCE</scope>
    <source>
        <strain evidence="1">Hyas-2018</strain>
    </source>
</reference>
<dbReference type="EMBL" id="CM023485">
    <property type="protein sequence ID" value="KAH6931668.1"/>
    <property type="molecule type" value="Genomic_DNA"/>
</dbReference>
<organism evidence="1 2">
    <name type="scientific">Hyalomma asiaticum</name>
    <name type="common">Tick</name>
    <dbReference type="NCBI Taxonomy" id="266040"/>
    <lineage>
        <taxon>Eukaryota</taxon>
        <taxon>Metazoa</taxon>
        <taxon>Ecdysozoa</taxon>
        <taxon>Arthropoda</taxon>
        <taxon>Chelicerata</taxon>
        <taxon>Arachnida</taxon>
        <taxon>Acari</taxon>
        <taxon>Parasitiformes</taxon>
        <taxon>Ixodida</taxon>
        <taxon>Ixodoidea</taxon>
        <taxon>Ixodidae</taxon>
        <taxon>Hyalomminae</taxon>
        <taxon>Hyalomma</taxon>
    </lineage>
</organism>
<protein>
    <submittedName>
        <fullName evidence="1">Uncharacterized protein</fullName>
    </submittedName>
</protein>
<accession>A0ACB7SD84</accession>
<name>A0ACB7SD84_HYAAI</name>
<evidence type="ECO:0000313" key="1">
    <source>
        <dbReference type="EMBL" id="KAH6931668.1"/>
    </source>
</evidence>
<proteinExistence type="predicted"/>
<dbReference type="Proteomes" id="UP000821845">
    <property type="component" value="Chromosome 5"/>
</dbReference>
<evidence type="ECO:0000313" key="2">
    <source>
        <dbReference type="Proteomes" id="UP000821845"/>
    </source>
</evidence>
<sequence>MFEGSQTSLMRSEGSEPKPLLSTHSTYMCTAVGIVVAIGFVIACRVRRHAEEGGVHFRRGLNHAPIPLGPASFDRGPPTLSSRSLYDFATLTASDE</sequence>
<comment type="caution">
    <text evidence="1">The sequence shown here is derived from an EMBL/GenBank/DDBJ whole genome shotgun (WGS) entry which is preliminary data.</text>
</comment>